<sequence length="101" mass="10873">MTFIGGQSAGYFLKLWPYKLFMEWSSAFWAGSGVGFDWGTEELSLGTGVVLRVVHGFIDSTALAKYDFSSFFSDLFSSFLSPGVTVLSGPVGIVSNRPGAN</sequence>
<evidence type="ECO:0000313" key="2">
    <source>
        <dbReference type="Proteomes" id="UP001305414"/>
    </source>
</evidence>
<accession>A0AAN7UHM1</accession>
<keyword evidence="2" id="KW-1185">Reference proteome</keyword>
<organism evidence="1 2">
    <name type="scientific">Xylaria bambusicola</name>
    <dbReference type="NCBI Taxonomy" id="326684"/>
    <lineage>
        <taxon>Eukaryota</taxon>
        <taxon>Fungi</taxon>
        <taxon>Dikarya</taxon>
        <taxon>Ascomycota</taxon>
        <taxon>Pezizomycotina</taxon>
        <taxon>Sordariomycetes</taxon>
        <taxon>Xylariomycetidae</taxon>
        <taxon>Xylariales</taxon>
        <taxon>Xylariaceae</taxon>
        <taxon>Xylaria</taxon>
    </lineage>
</organism>
<dbReference type="AlphaFoldDB" id="A0AAN7UHM1"/>
<comment type="caution">
    <text evidence="1">The sequence shown here is derived from an EMBL/GenBank/DDBJ whole genome shotgun (WGS) entry which is preliminary data.</text>
</comment>
<evidence type="ECO:0000313" key="1">
    <source>
        <dbReference type="EMBL" id="KAK5628587.1"/>
    </source>
</evidence>
<name>A0AAN7UHM1_9PEZI</name>
<gene>
    <name evidence="1" type="ORF">RRF57_004303</name>
</gene>
<protein>
    <submittedName>
        <fullName evidence="1">Uncharacterized protein</fullName>
    </submittedName>
</protein>
<dbReference type="Proteomes" id="UP001305414">
    <property type="component" value="Unassembled WGS sequence"/>
</dbReference>
<dbReference type="EMBL" id="JAWHQM010000009">
    <property type="protein sequence ID" value="KAK5628587.1"/>
    <property type="molecule type" value="Genomic_DNA"/>
</dbReference>
<proteinExistence type="predicted"/>
<reference evidence="1 2" key="1">
    <citation type="submission" date="2023-10" db="EMBL/GenBank/DDBJ databases">
        <title>Draft genome sequence of Xylaria bambusicola isolate GMP-LS, the root and basal stem rot pathogen of sugarcane in Indonesia.</title>
        <authorList>
            <person name="Selvaraj P."/>
            <person name="Muralishankar V."/>
            <person name="Muruganantham S."/>
            <person name="Sp S."/>
            <person name="Haryani S."/>
            <person name="Lau K.J.X."/>
            <person name="Naqvi N.I."/>
        </authorList>
    </citation>
    <scope>NUCLEOTIDE SEQUENCE [LARGE SCALE GENOMIC DNA]</scope>
    <source>
        <strain evidence="1">GMP-LS</strain>
    </source>
</reference>